<evidence type="ECO:0000313" key="2">
    <source>
        <dbReference type="EMBL" id="TFK39156.1"/>
    </source>
</evidence>
<dbReference type="AlphaFoldDB" id="A0A5C3M450"/>
<keyword evidence="3" id="KW-1185">Reference proteome</keyword>
<dbReference type="EMBL" id="ML213600">
    <property type="protein sequence ID" value="TFK39156.1"/>
    <property type="molecule type" value="Genomic_DNA"/>
</dbReference>
<dbReference type="Proteomes" id="UP000308652">
    <property type="component" value="Unassembled WGS sequence"/>
</dbReference>
<evidence type="ECO:0000313" key="3">
    <source>
        <dbReference type="Proteomes" id="UP000308652"/>
    </source>
</evidence>
<name>A0A5C3M450_9AGAR</name>
<sequence length="169" mass="17952">MPAEAIATCSSDEKGESTFKPKPVKQKPSEEAVDSNDCAKKKIILANASTAKKVVPCSEGALVSLFTSSSTISKDKSKPDGEAVNTNGNLKDTSKMDWTWDPDDPQLPTSASAKPAGLWCSLITDIDVASSDKDNDVYQSSTKEIEMESVGGVDADDAENDNVMSTKIE</sequence>
<feature type="region of interest" description="Disordered" evidence="1">
    <location>
        <begin position="69"/>
        <end position="113"/>
    </location>
</feature>
<feature type="region of interest" description="Disordered" evidence="1">
    <location>
        <begin position="133"/>
        <end position="169"/>
    </location>
</feature>
<feature type="region of interest" description="Disordered" evidence="1">
    <location>
        <begin position="1"/>
        <end position="33"/>
    </location>
</feature>
<proteinExistence type="predicted"/>
<reference evidence="2 3" key="1">
    <citation type="journal article" date="2019" name="Nat. Ecol. Evol.">
        <title>Megaphylogeny resolves global patterns of mushroom evolution.</title>
        <authorList>
            <person name="Varga T."/>
            <person name="Krizsan K."/>
            <person name="Foldi C."/>
            <person name="Dima B."/>
            <person name="Sanchez-Garcia M."/>
            <person name="Sanchez-Ramirez S."/>
            <person name="Szollosi G.J."/>
            <person name="Szarkandi J.G."/>
            <person name="Papp V."/>
            <person name="Albert L."/>
            <person name="Andreopoulos W."/>
            <person name="Angelini C."/>
            <person name="Antonin V."/>
            <person name="Barry K.W."/>
            <person name="Bougher N.L."/>
            <person name="Buchanan P."/>
            <person name="Buyck B."/>
            <person name="Bense V."/>
            <person name="Catcheside P."/>
            <person name="Chovatia M."/>
            <person name="Cooper J."/>
            <person name="Damon W."/>
            <person name="Desjardin D."/>
            <person name="Finy P."/>
            <person name="Geml J."/>
            <person name="Haridas S."/>
            <person name="Hughes K."/>
            <person name="Justo A."/>
            <person name="Karasinski D."/>
            <person name="Kautmanova I."/>
            <person name="Kiss B."/>
            <person name="Kocsube S."/>
            <person name="Kotiranta H."/>
            <person name="LaButti K.M."/>
            <person name="Lechner B.E."/>
            <person name="Liimatainen K."/>
            <person name="Lipzen A."/>
            <person name="Lukacs Z."/>
            <person name="Mihaltcheva S."/>
            <person name="Morgado L.N."/>
            <person name="Niskanen T."/>
            <person name="Noordeloos M.E."/>
            <person name="Ohm R.A."/>
            <person name="Ortiz-Santana B."/>
            <person name="Ovrebo C."/>
            <person name="Racz N."/>
            <person name="Riley R."/>
            <person name="Savchenko A."/>
            <person name="Shiryaev A."/>
            <person name="Soop K."/>
            <person name="Spirin V."/>
            <person name="Szebenyi C."/>
            <person name="Tomsovsky M."/>
            <person name="Tulloss R.E."/>
            <person name="Uehling J."/>
            <person name="Grigoriev I.V."/>
            <person name="Vagvolgyi C."/>
            <person name="Papp T."/>
            <person name="Martin F.M."/>
            <person name="Miettinen O."/>
            <person name="Hibbett D.S."/>
            <person name="Nagy L.G."/>
        </authorList>
    </citation>
    <scope>NUCLEOTIDE SEQUENCE [LARGE SCALE GENOMIC DNA]</scope>
    <source>
        <strain evidence="2 3">CBS 166.37</strain>
    </source>
</reference>
<organism evidence="2 3">
    <name type="scientific">Crucibulum laeve</name>
    <dbReference type="NCBI Taxonomy" id="68775"/>
    <lineage>
        <taxon>Eukaryota</taxon>
        <taxon>Fungi</taxon>
        <taxon>Dikarya</taxon>
        <taxon>Basidiomycota</taxon>
        <taxon>Agaricomycotina</taxon>
        <taxon>Agaricomycetes</taxon>
        <taxon>Agaricomycetidae</taxon>
        <taxon>Agaricales</taxon>
        <taxon>Agaricineae</taxon>
        <taxon>Nidulariaceae</taxon>
        <taxon>Crucibulum</taxon>
    </lineage>
</organism>
<protein>
    <submittedName>
        <fullName evidence="2">Uncharacterized protein</fullName>
    </submittedName>
</protein>
<accession>A0A5C3M450</accession>
<gene>
    <name evidence="2" type="ORF">BDQ12DRAFT_665502</name>
</gene>
<evidence type="ECO:0000256" key="1">
    <source>
        <dbReference type="SAM" id="MobiDB-lite"/>
    </source>
</evidence>